<name>D1CI23_THET1</name>
<accession>D1CI23</accession>
<dbReference type="RefSeq" id="WP_012876425.1">
    <property type="nucleotide sequence ID" value="NC_013526.1"/>
</dbReference>
<dbReference type="AlphaFoldDB" id="D1CI23"/>
<reference evidence="3" key="1">
    <citation type="journal article" date="2010" name="Stand. Genomic Sci.">
        <title>Complete genome sequence of 'Thermobaculum terrenum' type strain (YNP1).</title>
        <authorList>
            <person name="Kiss H."/>
            <person name="Cleland D."/>
            <person name="Lapidus A."/>
            <person name="Lucas S."/>
            <person name="Glavina Del Rio T."/>
            <person name="Nolan M."/>
            <person name="Tice H."/>
            <person name="Han C."/>
            <person name="Goodwin L."/>
            <person name="Pitluck S."/>
            <person name="Liolios K."/>
            <person name="Ivanova N."/>
            <person name="Mavromatis K."/>
            <person name="Ovchinnikova G."/>
            <person name="Pati A."/>
            <person name="Chen A."/>
            <person name="Palaniappan K."/>
            <person name="Land M."/>
            <person name="Hauser L."/>
            <person name="Chang Y."/>
            <person name="Jeffries C."/>
            <person name="Lu M."/>
            <person name="Brettin T."/>
            <person name="Detter J."/>
            <person name="Goker M."/>
            <person name="Tindall B."/>
            <person name="Beck B."/>
            <person name="McDermott T."/>
            <person name="Woyke T."/>
            <person name="Bristow J."/>
            <person name="Eisen J."/>
            <person name="Markowitz V."/>
            <person name="Hugenholtz P."/>
            <person name="Kyrpides N."/>
            <person name="Klenk H."/>
            <person name="Cheng J."/>
        </authorList>
    </citation>
    <scope>NUCLEOTIDE SEQUENCE [LARGE SCALE GENOMIC DNA]</scope>
    <source>
        <strain evidence="3">ATCC BAA-798 / YNP1</strain>
    </source>
</reference>
<gene>
    <name evidence="2" type="ordered locus">Tter_2505</name>
</gene>
<dbReference type="InterPro" id="IPR008928">
    <property type="entry name" value="6-hairpin_glycosidase_sf"/>
</dbReference>
<dbReference type="STRING" id="525904.Tter_2505"/>
<keyword evidence="3" id="KW-1185">Reference proteome</keyword>
<dbReference type="GO" id="GO:0005975">
    <property type="term" value="P:carbohydrate metabolic process"/>
    <property type="evidence" value="ECO:0007669"/>
    <property type="project" value="InterPro"/>
</dbReference>
<organism evidence="2 3">
    <name type="scientific">Thermobaculum terrenum (strain ATCC BAA-798 / CCMEE 7001 / YNP1)</name>
    <dbReference type="NCBI Taxonomy" id="525904"/>
    <lineage>
        <taxon>Bacteria</taxon>
        <taxon>Bacillati</taxon>
        <taxon>Chloroflexota</taxon>
        <taxon>Chloroflexia</taxon>
        <taxon>Candidatus Thermobaculales</taxon>
        <taxon>Candidatus Thermobaculaceae</taxon>
        <taxon>Thermobaculum</taxon>
    </lineage>
</organism>
<dbReference type="HOGENOM" id="CLU_501458_0_0_0"/>
<dbReference type="SUPFAM" id="SSF48208">
    <property type="entry name" value="Six-hairpin glycosidases"/>
    <property type="match status" value="1"/>
</dbReference>
<protein>
    <submittedName>
        <fullName evidence="2">Uncharacterized protein</fullName>
    </submittedName>
</protein>
<dbReference type="Proteomes" id="UP000000323">
    <property type="component" value="Chromosome 2"/>
</dbReference>
<dbReference type="eggNOG" id="COG3533">
    <property type="taxonomic scope" value="Bacteria"/>
</dbReference>
<dbReference type="OrthoDB" id="2631847at2"/>
<evidence type="ECO:0000256" key="1">
    <source>
        <dbReference type="SAM" id="MobiDB-lite"/>
    </source>
</evidence>
<proteinExistence type="predicted"/>
<evidence type="ECO:0000313" key="3">
    <source>
        <dbReference type="Proteomes" id="UP000000323"/>
    </source>
</evidence>
<dbReference type="KEGG" id="ttr:Tter_2505"/>
<sequence>MGVPTGYFLEETIELGVNSILARLDAARQHEPYFLVNLRSSPPRAEHASWDYCDLSGRCVDALALAGQVLGRGWGEAEEALREFLLARANPRDGLFYNAESPWSSYAADMFCQGRVLLGLVSWYLLTGSSEVEAKIAALISGLSRIAVQRADHCFYPKDVWREGRWLEGGLWNGSAPGYAAQQLIGMVRYYEATGSREALALAGKLARHFAYHSGAIAWDGTFRGHTHSGGILPATLGVLRYALAVGDEELAGWCHRVYAHARRHTTAFGWIPDGLGLDPSSTPYARTCETCALADLVELAIKLSQAGLGDHWDDMERFARNQLLENQIREVERILPPTVSAEDRVRAMLRGSFDSAALPNALLGDPEGVLEGCCTPAGVRACCLVWDAVMSRDAEGVHVHLAVSRHTPWASLVSHEPHRGELRLRAHLPERYYLRLPEWADGRQVRLTVDGQPRAVAWRGRYLDLGVAREGQTFVVTYPQPSGERVERIVGREYVVGWRGGTVTSISPAGARYPTYLRPEVGRGYEPPASAEPPAREAKVRW</sequence>
<feature type="region of interest" description="Disordered" evidence="1">
    <location>
        <begin position="524"/>
        <end position="543"/>
    </location>
</feature>
<evidence type="ECO:0000313" key="2">
    <source>
        <dbReference type="EMBL" id="ACZ43394.1"/>
    </source>
</evidence>
<dbReference type="EMBL" id="CP001826">
    <property type="protein sequence ID" value="ACZ43394.1"/>
    <property type="molecule type" value="Genomic_DNA"/>
</dbReference>